<evidence type="ECO:0000256" key="2">
    <source>
        <dbReference type="SAM" id="SignalP"/>
    </source>
</evidence>
<sequence>MKSRFSIIILLVLIVATMPACGQKPSTAPKEEPGPFYGMVSVATHYMALEELAYDAEFIVEAEWTNNKEHINVSGANFELNDLYIKRVLEGDPKLAGQTIKIVGIGKLNSAPHTKSVLFLVKYDGPITQEAYAVVGYYQGIFAINDDNEVVYDADKYGGVKHFQGALEGLSMESFEQRIQEAIKNAKPSMWNKPSLSEEEQRRAEEEGHKLYLEDKKRLDEQLKERETLNR</sequence>
<reference evidence="3 4" key="1">
    <citation type="submission" date="2020-09" db="EMBL/GenBank/DDBJ databases">
        <title>Paenibacillus sp. CAU 1523 isolated from sand of Haeundae Beach.</title>
        <authorList>
            <person name="Kim W."/>
        </authorList>
    </citation>
    <scope>NUCLEOTIDE SEQUENCE [LARGE SCALE GENOMIC DNA]</scope>
    <source>
        <strain evidence="3 4">CAU 1523</strain>
    </source>
</reference>
<evidence type="ECO:0000313" key="3">
    <source>
        <dbReference type="EMBL" id="MBD8498587.1"/>
    </source>
</evidence>
<feature type="signal peptide" evidence="2">
    <location>
        <begin position="1"/>
        <end position="22"/>
    </location>
</feature>
<proteinExistence type="predicted"/>
<gene>
    <name evidence="3" type="ORF">IFO66_09780</name>
</gene>
<feature type="region of interest" description="Disordered" evidence="1">
    <location>
        <begin position="189"/>
        <end position="209"/>
    </location>
</feature>
<comment type="caution">
    <text evidence="3">The sequence shown here is derived from an EMBL/GenBank/DDBJ whole genome shotgun (WGS) entry which is preliminary data.</text>
</comment>
<protein>
    <submittedName>
        <fullName evidence="3">Uncharacterized protein</fullName>
    </submittedName>
</protein>
<dbReference type="EMBL" id="JACYTN010000005">
    <property type="protein sequence ID" value="MBD8498587.1"/>
    <property type="molecule type" value="Genomic_DNA"/>
</dbReference>
<feature type="chain" id="PRO_5046657933" evidence="2">
    <location>
        <begin position="23"/>
        <end position="231"/>
    </location>
</feature>
<evidence type="ECO:0000313" key="4">
    <source>
        <dbReference type="Proteomes" id="UP000634529"/>
    </source>
</evidence>
<dbReference type="RefSeq" id="WP_192024971.1">
    <property type="nucleotide sequence ID" value="NZ_JACYTN010000005.1"/>
</dbReference>
<keyword evidence="4" id="KW-1185">Reference proteome</keyword>
<accession>A0ABR9AWT2</accession>
<evidence type="ECO:0000256" key="1">
    <source>
        <dbReference type="SAM" id="MobiDB-lite"/>
    </source>
</evidence>
<name>A0ABR9AWT2_9BACL</name>
<organism evidence="3 4">
    <name type="scientific">Paenibacillus arenosi</name>
    <dbReference type="NCBI Taxonomy" id="2774142"/>
    <lineage>
        <taxon>Bacteria</taxon>
        <taxon>Bacillati</taxon>
        <taxon>Bacillota</taxon>
        <taxon>Bacilli</taxon>
        <taxon>Bacillales</taxon>
        <taxon>Paenibacillaceae</taxon>
        <taxon>Paenibacillus</taxon>
    </lineage>
</organism>
<feature type="compositionally biased region" description="Basic and acidic residues" evidence="1">
    <location>
        <begin position="199"/>
        <end position="209"/>
    </location>
</feature>
<keyword evidence="2" id="KW-0732">Signal</keyword>
<dbReference type="Proteomes" id="UP000634529">
    <property type="component" value="Unassembled WGS sequence"/>
</dbReference>